<dbReference type="EMBL" id="CAAHFH010000001">
    <property type="protein sequence ID" value="VGO18195.1"/>
    <property type="molecule type" value="Genomic_DNA"/>
</dbReference>
<dbReference type="Pfam" id="PF02278">
    <property type="entry name" value="Lyase_8"/>
    <property type="match status" value="1"/>
</dbReference>
<dbReference type="InterPro" id="IPR011013">
    <property type="entry name" value="Gal_mutarotase_sf_dom"/>
</dbReference>
<gene>
    <name evidence="2" type="primary">xly</name>
    <name evidence="2" type="ORF">SCARR_00246</name>
</gene>
<feature type="domain" description="Polysaccharide lyase family 8 central" evidence="1">
    <location>
        <begin position="14"/>
        <end position="142"/>
    </location>
</feature>
<sequence>MGQKINRLATVDGTQEEILTTINNVRRLTDVTYSINGSAITNISLGTALEERHAVTNVAWSHHDGMGYVIWPSVNPTTELVLSFGDRPFNPILEADEEWETRIQDELGTAVWSSKVIDMFRLWLDHGATPVDDTYRYAVLPDCTLAELQAYATNPPVQVAANLGGVQAIANILRRGSVFPPRHSAELQ</sequence>
<dbReference type="AlphaFoldDB" id="A0A6C2UDI3"/>
<evidence type="ECO:0000259" key="1">
    <source>
        <dbReference type="Pfam" id="PF02278"/>
    </source>
</evidence>
<keyword evidence="3" id="KW-1185">Reference proteome</keyword>
<accession>A0A6C2UDI3</accession>
<dbReference type="GO" id="GO:0016829">
    <property type="term" value="F:lyase activity"/>
    <property type="evidence" value="ECO:0007669"/>
    <property type="project" value="UniProtKB-KW"/>
</dbReference>
<keyword evidence="2" id="KW-0456">Lyase</keyword>
<proteinExistence type="predicted"/>
<protein>
    <submittedName>
        <fullName evidence="2">Xanthan lyase</fullName>
    </submittedName>
</protein>
<dbReference type="InterPro" id="IPR014718">
    <property type="entry name" value="GH-type_carb-bd"/>
</dbReference>
<dbReference type="SUPFAM" id="SSF74650">
    <property type="entry name" value="Galactose mutarotase-like"/>
    <property type="match status" value="1"/>
</dbReference>
<dbReference type="InterPro" id="IPR003159">
    <property type="entry name" value="Lyase_8_central_dom"/>
</dbReference>
<reference evidence="2 3" key="1">
    <citation type="submission" date="2019-04" db="EMBL/GenBank/DDBJ databases">
        <authorList>
            <person name="Van Vliet M D."/>
        </authorList>
    </citation>
    <scope>NUCLEOTIDE SEQUENCE [LARGE SCALE GENOMIC DNA]</scope>
    <source>
        <strain evidence="2 3">F21</strain>
    </source>
</reference>
<dbReference type="GO" id="GO:0005576">
    <property type="term" value="C:extracellular region"/>
    <property type="evidence" value="ECO:0007669"/>
    <property type="project" value="InterPro"/>
</dbReference>
<organism evidence="2 3">
    <name type="scientific">Pontiella sulfatireligans</name>
    <dbReference type="NCBI Taxonomy" id="2750658"/>
    <lineage>
        <taxon>Bacteria</taxon>
        <taxon>Pseudomonadati</taxon>
        <taxon>Kiritimatiellota</taxon>
        <taxon>Kiritimatiellia</taxon>
        <taxon>Kiritimatiellales</taxon>
        <taxon>Pontiellaceae</taxon>
        <taxon>Pontiella</taxon>
    </lineage>
</organism>
<evidence type="ECO:0000313" key="3">
    <source>
        <dbReference type="Proteomes" id="UP000346198"/>
    </source>
</evidence>
<dbReference type="Proteomes" id="UP000346198">
    <property type="component" value="Unassembled WGS sequence"/>
</dbReference>
<dbReference type="RefSeq" id="WP_168432874.1">
    <property type="nucleotide sequence ID" value="NZ_CAAHFH010000001.1"/>
</dbReference>
<dbReference type="Gene3D" id="2.70.98.10">
    <property type="match status" value="1"/>
</dbReference>
<name>A0A6C2UDI3_9BACT</name>
<dbReference type="GO" id="GO:0030246">
    <property type="term" value="F:carbohydrate binding"/>
    <property type="evidence" value="ECO:0007669"/>
    <property type="project" value="InterPro"/>
</dbReference>
<dbReference type="GO" id="GO:0005975">
    <property type="term" value="P:carbohydrate metabolic process"/>
    <property type="evidence" value="ECO:0007669"/>
    <property type="project" value="InterPro"/>
</dbReference>
<evidence type="ECO:0000313" key="2">
    <source>
        <dbReference type="EMBL" id="VGO18195.1"/>
    </source>
</evidence>